<protein>
    <submittedName>
        <fullName evidence="2">Uncharacterized protein</fullName>
    </submittedName>
</protein>
<evidence type="ECO:0000313" key="3">
    <source>
        <dbReference type="Proteomes" id="UP001304895"/>
    </source>
</evidence>
<evidence type="ECO:0000256" key="1">
    <source>
        <dbReference type="SAM" id="MobiDB-lite"/>
    </source>
</evidence>
<sequence length="218" mass="24413">MFWPWLAAVPMRLAPPSPLSSSFRHMAKYVPCCAMDGSGQAPASLPRWGHRAFLMRIDNRTRGRSEAPRGYSWLPSTQTMDGRGSGGLAVRESDVVFGGSARPFAFSVPRRLFPWHPLAFGQRWFAGPSKAVPVPLPGILPYRQDRGITKSTASALTCWRQRLAKPWGDPSVDPDGCVERWLMGDRTDRRPMDLVRPAPRDSRRVPEHPPQPLSKCEK</sequence>
<reference evidence="2" key="1">
    <citation type="journal article" date="2023" name="Mol. Phylogenet. Evol.">
        <title>Genome-scale phylogeny and comparative genomics of the fungal order Sordariales.</title>
        <authorList>
            <person name="Hensen N."/>
            <person name="Bonometti L."/>
            <person name="Westerberg I."/>
            <person name="Brannstrom I.O."/>
            <person name="Guillou S."/>
            <person name="Cros-Aarteil S."/>
            <person name="Calhoun S."/>
            <person name="Haridas S."/>
            <person name="Kuo A."/>
            <person name="Mondo S."/>
            <person name="Pangilinan J."/>
            <person name="Riley R."/>
            <person name="LaButti K."/>
            <person name="Andreopoulos B."/>
            <person name="Lipzen A."/>
            <person name="Chen C."/>
            <person name="Yan M."/>
            <person name="Daum C."/>
            <person name="Ng V."/>
            <person name="Clum A."/>
            <person name="Steindorff A."/>
            <person name="Ohm R.A."/>
            <person name="Martin F."/>
            <person name="Silar P."/>
            <person name="Natvig D.O."/>
            <person name="Lalanne C."/>
            <person name="Gautier V."/>
            <person name="Ament-Velasquez S.L."/>
            <person name="Kruys A."/>
            <person name="Hutchinson M.I."/>
            <person name="Powell A.J."/>
            <person name="Barry K."/>
            <person name="Miller A.N."/>
            <person name="Grigoriev I.V."/>
            <person name="Debuchy R."/>
            <person name="Gladieux P."/>
            <person name="Hiltunen Thoren M."/>
            <person name="Johannesson H."/>
        </authorList>
    </citation>
    <scope>NUCLEOTIDE SEQUENCE</scope>
    <source>
        <strain evidence="2">CBS 123565</strain>
    </source>
</reference>
<dbReference type="EMBL" id="MU853441">
    <property type="protein sequence ID" value="KAK4130206.1"/>
    <property type="molecule type" value="Genomic_DNA"/>
</dbReference>
<dbReference type="AlphaFoldDB" id="A0AAN6Z9V6"/>
<proteinExistence type="predicted"/>
<dbReference type="Proteomes" id="UP001304895">
    <property type="component" value="Unassembled WGS sequence"/>
</dbReference>
<name>A0AAN6Z9V6_9PEZI</name>
<evidence type="ECO:0000313" key="2">
    <source>
        <dbReference type="EMBL" id="KAK4130206.1"/>
    </source>
</evidence>
<feature type="compositionally biased region" description="Basic and acidic residues" evidence="1">
    <location>
        <begin position="188"/>
        <end position="207"/>
    </location>
</feature>
<feature type="region of interest" description="Disordered" evidence="1">
    <location>
        <begin position="188"/>
        <end position="218"/>
    </location>
</feature>
<keyword evidence="3" id="KW-1185">Reference proteome</keyword>
<reference evidence="2" key="2">
    <citation type="submission" date="2023-05" db="EMBL/GenBank/DDBJ databases">
        <authorList>
            <consortium name="Lawrence Berkeley National Laboratory"/>
            <person name="Steindorff A."/>
            <person name="Hensen N."/>
            <person name="Bonometti L."/>
            <person name="Westerberg I."/>
            <person name="Brannstrom I.O."/>
            <person name="Guillou S."/>
            <person name="Cros-Aarteil S."/>
            <person name="Calhoun S."/>
            <person name="Haridas S."/>
            <person name="Kuo A."/>
            <person name="Mondo S."/>
            <person name="Pangilinan J."/>
            <person name="Riley R."/>
            <person name="Labutti K."/>
            <person name="Andreopoulos B."/>
            <person name="Lipzen A."/>
            <person name="Chen C."/>
            <person name="Yanf M."/>
            <person name="Daum C."/>
            <person name="Ng V."/>
            <person name="Clum A."/>
            <person name="Ohm R."/>
            <person name="Martin F."/>
            <person name="Silar P."/>
            <person name="Natvig D."/>
            <person name="Lalanne C."/>
            <person name="Gautier V."/>
            <person name="Ament-Velasquez S.L."/>
            <person name="Kruys A."/>
            <person name="Hutchinson M.I."/>
            <person name="Powell A.J."/>
            <person name="Barry K."/>
            <person name="Miller A.N."/>
            <person name="Grigoriev I.V."/>
            <person name="Debuchy R."/>
            <person name="Gladieux P."/>
            <person name="Thoren M.H."/>
            <person name="Johannesson H."/>
        </authorList>
    </citation>
    <scope>NUCLEOTIDE SEQUENCE</scope>
    <source>
        <strain evidence="2">CBS 123565</strain>
    </source>
</reference>
<accession>A0AAN6Z9V6</accession>
<gene>
    <name evidence="2" type="ORF">BT67DRAFT_240646</name>
</gene>
<comment type="caution">
    <text evidence="2">The sequence shown here is derived from an EMBL/GenBank/DDBJ whole genome shotgun (WGS) entry which is preliminary data.</text>
</comment>
<organism evidence="2 3">
    <name type="scientific">Trichocladium antarcticum</name>
    <dbReference type="NCBI Taxonomy" id="1450529"/>
    <lineage>
        <taxon>Eukaryota</taxon>
        <taxon>Fungi</taxon>
        <taxon>Dikarya</taxon>
        <taxon>Ascomycota</taxon>
        <taxon>Pezizomycotina</taxon>
        <taxon>Sordariomycetes</taxon>
        <taxon>Sordariomycetidae</taxon>
        <taxon>Sordariales</taxon>
        <taxon>Chaetomiaceae</taxon>
        <taxon>Trichocladium</taxon>
    </lineage>
</organism>